<dbReference type="EMBL" id="BACD03000003">
    <property type="protein sequence ID" value="GAO46373.1"/>
    <property type="molecule type" value="Genomic_DNA"/>
</dbReference>
<accession>A0A0E9N9B2</accession>
<dbReference type="Proteomes" id="UP000033140">
    <property type="component" value="Unassembled WGS sequence"/>
</dbReference>
<proteinExistence type="predicted"/>
<dbReference type="AlphaFoldDB" id="A0A0E9N9B2"/>
<organism evidence="1 2">
    <name type="scientific">Saitoella complicata (strain BCRC 22490 / CBS 7301 / JCM 7358 / NBRC 10748 / NRRL Y-17804)</name>
    <dbReference type="NCBI Taxonomy" id="698492"/>
    <lineage>
        <taxon>Eukaryota</taxon>
        <taxon>Fungi</taxon>
        <taxon>Dikarya</taxon>
        <taxon>Ascomycota</taxon>
        <taxon>Taphrinomycotina</taxon>
        <taxon>Taphrinomycotina incertae sedis</taxon>
        <taxon>Saitoella</taxon>
    </lineage>
</organism>
<reference evidence="1 2" key="3">
    <citation type="journal article" date="2015" name="Genome Announc.">
        <title>Draft Genome Sequence of the Archiascomycetous Yeast Saitoella complicata.</title>
        <authorList>
            <person name="Yamauchi K."/>
            <person name="Kondo S."/>
            <person name="Hamamoto M."/>
            <person name="Takahashi Y."/>
            <person name="Ogura Y."/>
            <person name="Hayashi T."/>
            <person name="Nishida H."/>
        </authorList>
    </citation>
    <scope>NUCLEOTIDE SEQUENCE [LARGE SCALE GENOMIC DNA]</scope>
    <source>
        <strain evidence="1 2">NRRL Y-17804</strain>
    </source>
</reference>
<name>A0A0E9N9B2_SAICN</name>
<sequence length="136" mass="15159">MHVFMNNFRRTLILLDNWRHIAACPAHQSELFWRPVQAFLRVNCGSSHGGRPSPWAIYFGCSSANATPSQVLAPSNAVLPRYTHGKDRGPWVDILSFHARGLRSENLPHTTRLSRKDTVPPAKDDGSWEAVAGVVC</sequence>
<reference evidence="1 2" key="2">
    <citation type="journal article" date="2014" name="J. Gen. Appl. Microbiol.">
        <title>The early diverging ascomycetous budding yeast Saitoella complicata has three histone deacetylases belonging to the Clr6, Hos2, and Rpd3 lineages.</title>
        <authorList>
            <person name="Nishida H."/>
            <person name="Matsumoto T."/>
            <person name="Kondo S."/>
            <person name="Hamamoto M."/>
            <person name="Yoshikawa H."/>
        </authorList>
    </citation>
    <scope>NUCLEOTIDE SEQUENCE [LARGE SCALE GENOMIC DNA]</scope>
    <source>
        <strain evidence="1 2">NRRL Y-17804</strain>
    </source>
</reference>
<evidence type="ECO:0000313" key="2">
    <source>
        <dbReference type="Proteomes" id="UP000033140"/>
    </source>
</evidence>
<keyword evidence="2" id="KW-1185">Reference proteome</keyword>
<gene>
    <name evidence="1" type="ORF">G7K_0604-t1</name>
</gene>
<comment type="caution">
    <text evidence="1">The sequence shown here is derived from an EMBL/GenBank/DDBJ whole genome shotgun (WGS) entry which is preliminary data.</text>
</comment>
<evidence type="ECO:0000313" key="1">
    <source>
        <dbReference type="EMBL" id="GAO46373.1"/>
    </source>
</evidence>
<protein>
    <submittedName>
        <fullName evidence="1">Uncharacterized protein</fullName>
    </submittedName>
</protein>
<reference evidence="1 2" key="1">
    <citation type="journal article" date="2011" name="J. Gen. Appl. Microbiol.">
        <title>Draft genome sequencing of the enigmatic yeast Saitoella complicata.</title>
        <authorList>
            <person name="Nishida H."/>
            <person name="Hamamoto M."/>
            <person name="Sugiyama J."/>
        </authorList>
    </citation>
    <scope>NUCLEOTIDE SEQUENCE [LARGE SCALE GENOMIC DNA]</scope>
    <source>
        <strain evidence="1 2">NRRL Y-17804</strain>
    </source>
</reference>